<reference evidence="4" key="1">
    <citation type="submission" date="2017-03" db="EMBL/GenBank/DDBJ databases">
        <title>FDA dAtabase for Regulatory Grade micrObial Sequences (FDA-ARGOS): Supporting development and validation of Infectious Disease Dx tests.</title>
        <authorList>
            <person name="Campos J."/>
            <person name="Goldberg B."/>
            <person name="Tallon L."/>
            <person name="Sadzewicz L."/>
            <person name="Sengamalay N."/>
            <person name="Ott S."/>
            <person name="Godinez A."/>
            <person name="Nagaraj S."/>
            <person name="Vyas G."/>
            <person name="Aluvathingal J."/>
            <person name="Nadendla S."/>
            <person name="Geyer C."/>
            <person name="Nandy P."/>
            <person name="Hobson J."/>
            <person name="Sichtig H."/>
        </authorList>
    </citation>
    <scope>NUCLEOTIDE SEQUENCE [LARGE SCALE GENOMIC DNA]</scope>
    <source>
        <strain evidence="4">FDAARGOS_260</strain>
    </source>
</reference>
<gene>
    <name evidence="3" type="ORF">A6J88_00790</name>
</gene>
<evidence type="ECO:0000256" key="1">
    <source>
        <dbReference type="SAM" id="SignalP"/>
    </source>
</evidence>
<keyword evidence="3" id="KW-0167">Capsid protein</keyword>
<dbReference type="RefSeq" id="WP_080613352.1">
    <property type="nucleotide sequence ID" value="NZ_CP020452.2"/>
</dbReference>
<dbReference type="EMBL" id="CP020452">
    <property type="protein sequence ID" value="ARC49997.1"/>
    <property type="molecule type" value="Genomic_DNA"/>
</dbReference>
<evidence type="ECO:0000313" key="3">
    <source>
        <dbReference type="EMBL" id="ARC49997.1"/>
    </source>
</evidence>
<accession>A0ABM6J929</accession>
<dbReference type="InterPro" id="IPR007893">
    <property type="entry name" value="Spore_coat_U/FanG"/>
</dbReference>
<name>A0ABM6J929_NEIMU</name>
<evidence type="ECO:0000313" key="4">
    <source>
        <dbReference type="Proteomes" id="UP000191272"/>
    </source>
</evidence>
<sequence length="211" mass="22480">MKTRFTLTSLTLASLMMMGNTAMAAPINSGTSDFFNVKLTLTGSCETFVVNHGQATPIASAADPIAGADIDFGEHKAQKNSAELTGNNSGNTTQGIQVNCSKNTVFKVHLEPQNHQSADGSGKLKGLLGTSNTDEIEYQLYKPEITGVGLNETIGGISAIKWGKEQNSLSLTGKGLDTPIMLPVFAKIPQDKLSDKTPDTYQDHVKVTLTY</sequence>
<keyword evidence="3" id="KW-0946">Virion</keyword>
<dbReference type="PANTHER" id="PTHR37089">
    <property type="entry name" value="PROTEIN U-RELATED"/>
    <property type="match status" value="1"/>
</dbReference>
<keyword evidence="4" id="KW-1185">Reference proteome</keyword>
<dbReference type="PANTHER" id="PTHR37089:SF1">
    <property type="entry name" value="MEMBRANE PROTEIN"/>
    <property type="match status" value="1"/>
</dbReference>
<proteinExistence type="predicted"/>
<protein>
    <submittedName>
        <fullName evidence="3">Spore coat protein SpoU</fullName>
    </submittedName>
</protein>
<organism evidence="3 4">
    <name type="scientific">Neisseria mucosa</name>
    <dbReference type="NCBI Taxonomy" id="488"/>
    <lineage>
        <taxon>Bacteria</taxon>
        <taxon>Pseudomonadati</taxon>
        <taxon>Pseudomonadota</taxon>
        <taxon>Betaproteobacteria</taxon>
        <taxon>Neisseriales</taxon>
        <taxon>Neisseriaceae</taxon>
        <taxon>Neisseria</taxon>
    </lineage>
</organism>
<feature type="signal peptide" evidence="1">
    <location>
        <begin position="1"/>
        <end position="24"/>
    </location>
</feature>
<dbReference type="InterPro" id="IPR053167">
    <property type="entry name" value="Spore_coat_component"/>
</dbReference>
<feature type="domain" description="Spore coat protein U/FanG" evidence="2">
    <location>
        <begin position="35"/>
        <end position="208"/>
    </location>
</feature>
<evidence type="ECO:0000259" key="2">
    <source>
        <dbReference type="Pfam" id="PF05229"/>
    </source>
</evidence>
<dbReference type="Pfam" id="PF05229">
    <property type="entry name" value="SCPU"/>
    <property type="match status" value="1"/>
</dbReference>
<feature type="chain" id="PRO_5047512628" evidence="1">
    <location>
        <begin position="25"/>
        <end position="211"/>
    </location>
</feature>
<keyword evidence="1" id="KW-0732">Signal</keyword>
<dbReference type="Proteomes" id="UP000191272">
    <property type="component" value="Chromosome"/>
</dbReference>